<feature type="transmembrane region" description="Helical" evidence="7">
    <location>
        <begin position="113"/>
        <end position="133"/>
    </location>
</feature>
<keyword evidence="6 7" id="KW-0472">Membrane</keyword>
<evidence type="ECO:0000256" key="1">
    <source>
        <dbReference type="ARBA" id="ARBA00004651"/>
    </source>
</evidence>
<evidence type="ECO:0000256" key="7">
    <source>
        <dbReference type="RuleBase" id="RU363032"/>
    </source>
</evidence>
<evidence type="ECO:0000259" key="8">
    <source>
        <dbReference type="PROSITE" id="PS50928"/>
    </source>
</evidence>
<proteinExistence type="inferred from homology"/>
<sequence>MLRFLVRRSLGALVILLIISMITFALFFAIPADPARLYCGKVCSPENLVLIKHSMGLDQSVPMQYWNWLSGIFVGHTYPGGDVPHCDAPCFGWSFVKKDMVLDTLMDRFPTTLSLTVGSAVVFLVFGIGTGMLAAHKQGKAADKIASAASLVATSMQIYVAGPLALWALVYSTDLLDLPTYVPITEDPIGWFTGLLVPWIVLSLIWTANYTRMTRSSMVEQLTEDYVRTARAKGMSGTSVFMRYAWRGAMGTIVTVFGIDLGVLLGGAIITESTFGLHGLGELAIRSFIDSDLSMLVGVTMVAATFIVIFNIVVDAVYALIDPRIRLA</sequence>
<dbReference type="InterPro" id="IPR045621">
    <property type="entry name" value="BPD_transp_1_N"/>
</dbReference>
<feature type="transmembrane region" description="Helical" evidence="7">
    <location>
        <begin position="145"/>
        <end position="169"/>
    </location>
</feature>
<protein>
    <submittedName>
        <fullName evidence="9">ABC transporter permease subunit</fullName>
    </submittedName>
</protein>
<dbReference type="InterPro" id="IPR035906">
    <property type="entry name" value="MetI-like_sf"/>
</dbReference>
<evidence type="ECO:0000313" key="10">
    <source>
        <dbReference type="Proteomes" id="UP001499987"/>
    </source>
</evidence>
<reference evidence="9 10" key="1">
    <citation type="journal article" date="2019" name="Int. J. Syst. Evol. Microbiol.">
        <title>The Global Catalogue of Microorganisms (GCM) 10K type strain sequencing project: providing services to taxonomists for standard genome sequencing and annotation.</title>
        <authorList>
            <consortium name="The Broad Institute Genomics Platform"/>
            <consortium name="The Broad Institute Genome Sequencing Center for Infectious Disease"/>
            <person name="Wu L."/>
            <person name="Ma J."/>
        </authorList>
    </citation>
    <scope>NUCLEOTIDE SEQUENCE [LARGE SCALE GENOMIC DNA]</scope>
    <source>
        <strain evidence="9 10">JCM 13002</strain>
    </source>
</reference>
<accession>A0ABN1U747</accession>
<dbReference type="EMBL" id="BAAALD010000154">
    <property type="protein sequence ID" value="GAA1125574.1"/>
    <property type="molecule type" value="Genomic_DNA"/>
</dbReference>
<feature type="transmembrane region" description="Helical" evidence="7">
    <location>
        <begin position="244"/>
        <end position="270"/>
    </location>
</feature>
<dbReference type="Pfam" id="PF19300">
    <property type="entry name" value="BPD_transp_1_N"/>
    <property type="match status" value="1"/>
</dbReference>
<keyword evidence="4 7" id="KW-0812">Transmembrane</keyword>
<organism evidence="9 10">
    <name type="scientific">Kitasatospora arboriphila</name>
    <dbReference type="NCBI Taxonomy" id="258052"/>
    <lineage>
        <taxon>Bacteria</taxon>
        <taxon>Bacillati</taxon>
        <taxon>Actinomycetota</taxon>
        <taxon>Actinomycetes</taxon>
        <taxon>Kitasatosporales</taxon>
        <taxon>Streptomycetaceae</taxon>
        <taxon>Kitasatospora</taxon>
    </lineage>
</organism>
<keyword evidence="5 7" id="KW-1133">Transmembrane helix</keyword>
<comment type="subcellular location">
    <subcellularLocation>
        <location evidence="1 7">Cell membrane</location>
        <topology evidence="1 7">Multi-pass membrane protein</topology>
    </subcellularLocation>
</comment>
<dbReference type="RefSeq" id="WP_030275949.1">
    <property type="nucleotide sequence ID" value="NZ_BAAALD010000154.1"/>
</dbReference>
<evidence type="ECO:0000256" key="6">
    <source>
        <dbReference type="ARBA" id="ARBA00023136"/>
    </source>
</evidence>
<evidence type="ECO:0000256" key="3">
    <source>
        <dbReference type="ARBA" id="ARBA00022475"/>
    </source>
</evidence>
<feature type="transmembrane region" description="Helical" evidence="7">
    <location>
        <begin position="12"/>
        <end position="30"/>
    </location>
</feature>
<dbReference type="Gene3D" id="1.10.3720.10">
    <property type="entry name" value="MetI-like"/>
    <property type="match status" value="1"/>
</dbReference>
<dbReference type="PROSITE" id="PS50928">
    <property type="entry name" value="ABC_TM1"/>
    <property type="match status" value="1"/>
</dbReference>
<keyword evidence="3" id="KW-1003">Cell membrane</keyword>
<evidence type="ECO:0000313" key="9">
    <source>
        <dbReference type="EMBL" id="GAA1125574.1"/>
    </source>
</evidence>
<dbReference type="InterPro" id="IPR000515">
    <property type="entry name" value="MetI-like"/>
</dbReference>
<gene>
    <name evidence="9" type="ORF">GCM10009663_75250</name>
</gene>
<dbReference type="CDD" id="cd06261">
    <property type="entry name" value="TM_PBP2"/>
    <property type="match status" value="1"/>
</dbReference>
<name>A0ABN1U747_9ACTN</name>
<evidence type="ECO:0000256" key="4">
    <source>
        <dbReference type="ARBA" id="ARBA00022692"/>
    </source>
</evidence>
<dbReference type="PANTHER" id="PTHR43163:SF6">
    <property type="entry name" value="DIPEPTIDE TRANSPORT SYSTEM PERMEASE PROTEIN DPPB-RELATED"/>
    <property type="match status" value="1"/>
</dbReference>
<comment type="caution">
    <text evidence="9">The sequence shown here is derived from an EMBL/GenBank/DDBJ whole genome shotgun (WGS) entry which is preliminary data.</text>
</comment>
<dbReference type="Proteomes" id="UP001499987">
    <property type="component" value="Unassembled WGS sequence"/>
</dbReference>
<evidence type="ECO:0000256" key="2">
    <source>
        <dbReference type="ARBA" id="ARBA00022448"/>
    </source>
</evidence>
<dbReference type="SUPFAM" id="SSF161098">
    <property type="entry name" value="MetI-like"/>
    <property type="match status" value="1"/>
</dbReference>
<feature type="transmembrane region" description="Helical" evidence="7">
    <location>
        <begin position="296"/>
        <end position="321"/>
    </location>
</feature>
<feature type="transmembrane region" description="Helical" evidence="7">
    <location>
        <begin position="189"/>
        <end position="208"/>
    </location>
</feature>
<keyword evidence="2 7" id="KW-0813">Transport</keyword>
<feature type="domain" description="ABC transmembrane type-1" evidence="8">
    <location>
        <begin position="109"/>
        <end position="318"/>
    </location>
</feature>
<dbReference type="Pfam" id="PF00528">
    <property type="entry name" value="BPD_transp_1"/>
    <property type="match status" value="1"/>
</dbReference>
<dbReference type="PANTHER" id="PTHR43163">
    <property type="entry name" value="DIPEPTIDE TRANSPORT SYSTEM PERMEASE PROTEIN DPPB-RELATED"/>
    <property type="match status" value="1"/>
</dbReference>
<keyword evidence="10" id="KW-1185">Reference proteome</keyword>
<comment type="similarity">
    <text evidence="7">Belongs to the binding-protein-dependent transport system permease family.</text>
</comment>
<evidence type="ECO:0000256" key="5">
    <source>
        <dbReference type="ARBA" id="ARBA00022989"/>
    </source>
</evidence>